<keyword evidence="4 6" id="KW-0472">Membrane</keyword>
<keyword evidence="3 6" id="KW-1133">Transmembrane helix</keyword>
<dbReference type="PANTHER" id="PTHR45689:SF5">
    <property type="entry name" value="I[[H]] CHANNEL, ISOFORM E"/>
    <property type="match status" value="1"/>
</dbReference>
<evidence type="ECO:0000259" key="7">
    <source>
        <dbReference type="PROSITE" id="PS50042"/>
    </source>
</evidence>
<evidence type="ECO:0000313" key="8">
    <source>
        <dbReference type="EMBL" id="CAD8074507.1"/>
    </source>
</evidence>
<evidence type="ECO:0000256" key="3">
    <source>
        <dbReference type="ARBA" id="ARBA00022989"/>
    </source>
</evidence>
<evidence type="ECO:0000256" key="5">
    <source>
        <dbReference type="SAM" id="MobiDB-lite"/>
    </source>
</evidence>
<reference evidence="8" key="1">
    <citation type="submission" date="2021-01" db="EMBL/GenBank/DDBJ databases">
        <authorList>
            <consortium name="Genoscope - CEA"/>
            <person name="William W."/>
        </authorList>
    </citation>
    <scope>NUCLEOTIDE SEQUENCE</scope>
</reference>
<name>A0A8S1M3I2_PARPR</name>
<dbReference type="InterPro" id="IPR000595">
    <property type="entry name" value="cNMP-bd_dom"/>
</dbReference>
<organism evidence="8 9">
    <name type="scientific">Paramecium primaurelia</name>
    <dbReference type="NCBI Taxonomy" id="5886"/>
    <lineage>
        <taxon>Eukaryota</taxon>
        <taxon>Sar</taxon>
        <taxon>Alveolata</taxon>
        <taxon>Ciliophora</taxon>
        <taxon>Intramacronucleata</taxon>
        <taxon>Oligohymenophorea</taxon>
        <taxon>Peniculida</taxon>
        <taxon>Parameciidae</taxon>
        <taxon>Paramecium</taxon>
    </lineage>
</organism>
<feature type="compositionally biased region" description="Basic and acidic residues" evidence="5">
    <location>
        <begin position="1"/>
        <end position="12"/>
    </location>
</feature>
<keyword evidence="9" id="KW-1185">Reference proteome</keyword>
<evidence type="ECO:0000313" key="9">
    <source>
        <dbReference type="Proteomes" id="UP000688137"/>
    </source>
</evidence>
<dbReference type="CDD" id="cd00038">
    <property type="entry name" value="CAP_ED"/>
    <property type="match status" value="1"/>
</dbReference>
<feature type="transmembrane region" description="Helical" evidence="6">
    <location>
        <begin position="113"/>
        <end position="132"/>
    </location>
</feature>
<keyword evidence="2 6" id="KW-0812">Transmembrane</keyword>
<feature type="domain" description="Cyclic nucleotide-binding" evidence="7">
    <location>
        <begin position="482"/>
        <end position="550"/>
    </location>
</feature>
<dbReference type="AlphaFoldDB" id="A0A8S1M3I2"/>
<dbReference type="GO" id="GO:0005249">
    <property type="term" value="F:voltage-gated potassium channel activity"/>
    <property type="evidence" value="ECO:0007669"/>
    <property type="project" value="TreeGrafter"/>
</dbReference>
<dbReference type="OMA" id="YEMSSPF"/>
<dbReference type="Proteomes" id="UP000688137">
    <property type="component" value="Unassembled WGS sequence"/>
</dbReference>
<accession>A0A8S1M3I2</accession>
<comment type="caution">
    <text evidence="8">The sequence shown here is derived from an EMBL/GenBank/DDBJ whole genome shotgun (WGS) entry which is preliminary data.</text>
</comment>
<evidence type="ECO:0000256" key="6">
    <source>
        <dbReference type="SAM" id="Phobius"/>
    </source>
</evidence>
<dbReference type="PANTHER" id="PTHR45689">
    <property type="entry name" value="I[[H]] CHANNEL, ISOFORM E"/>
    <property type="match status" value="1"/>
</dbReference>
<evidence type="ECO:0000256" key="1">
    <source>
        <dbReference type="ARBA" id="ARBA00004141"/>
    </source>
</evidence>
<dbReference type="Pfam" id="PF00520">
    <property type="entry name" value="Ion_trans"/>
    <property type="match status" value="1"/>
</dbReference>
<dbReference type="PROSITE" id="PS50042">
    <property type="entry name" value="CNMP_BINDING_3"/>
    <property type="match status" value="1"/>
</dbReference>
<evidence type="ECO:0000256" key="4">
    <source>
        <dbReference type="ARBA" id="ARBA00023136"/>
    </source>
</evidence>
<dbReference type="GO" id="GO:0035725">
    <property type="term" value="P:sodium ion transmembrane transport"/>
    <property type="evidence" value="ECO:0007669"/>
    <property type="project" value="TreeGrafter"/>
</dbReference>
<dbReference type="EMBL" id="CAJJDM010000053">
    <property type="protein sequence ID" value="CAD8074507.1"/>
    <property type="molecule type" value="Genomic_DNA"/>
</dbReference>
<dbReference type="GO" id="GO:0003254">
    <property type="term" value="P:regulation of membrane depolarization"/>
    <property type="evidence" value="ECO:0007669"/>
    <property type="project" value="TreeGrafter"/>
</dbReference>
<feature type="region of interest" description="Disordered" evidence="5">
    <location>
        <begin position="1"/>
        <end position="23"/>
    </location>
</feature>
<feature type="transmembrane region" description="Helical" evidence="6">
    <location>
        <begin position="295"/>
        <end position="314"/>
    </location>
</feature>
<feature type="transmembrane region" description="Helical" evidence="6">
    <location>
        <begin position="250"/>
        <end position="275"/>
    </location>
</feature>
<evidence type="ECO:0000256" key="2">
    <source>
        <dbReference type="ARBA" id="ARBA00022692"/>
    </source>
</evidence>
<feature type="transmembrane region" description="Helical" evidence="6">
    <location>
        <begin position="217"/>
        <end position="238"/>
    </location>
</feature>
<protein>
    <recommendedName>
        <fullName evidence="7">Cyclic nucleotide-binding domain-containing protein</fullName>
    </recommendedName>
</protein>
<proteinExistence type="predicted"/>
<dbReference type="Pfam" id="PF00027">
    <property type="entry name" value="cNMP_binding"/>
    <property type="match status" value="1"/>
</dbReference>
<dbReference type="InterPro" id="IPR051413">
    <property type="entry name" value="K/Na_HCN_channel"/>
</dbReference>
<dbReference type="InterPro" id="IPR005821">
    <property type="entry name" value="Ion_trans_dom"/>
</dbReference>
<dbReference type="GO" id="GO:0098855">
    <property type="term" value="C:HCN channel complex"/>
    <property type="evidence" value="ECO:0007669"/>
    <property type="project" value="TreeGrafter"/>
</dbReference>
<feature type="transmembrane region" description="Helical" evidence="6">
    <location>
        <begin position="326"/>
        <end position="348"/>
    </location>
</feature>
<feature type="transmembrane region" description="Helical" evidence="6">
    <location>
        <begin position="192"/>
        <end position="211"/>
    </location>
</feature>
<gene>
    <name evidence="8" type="ORF">PPRIM_AZ9-3.1.T0530009</name>
</gene>
<sequence length="735" mass="86335">MNQRNLEDKPSDQYEMSSPFLDDGINKSNRQPLLIINEKNDSFLSSSNQINTPGFKGTFNSGTIDYGYALLNQFDEGEEIAGNRNGQIMKNAQSTNSLYIFYQKLPVFLPNSVVMLIWKAIIAGIILLYFFVVPITVCYGSEVWIFLPSTKFIIDTLSFIFLLLDIVLEFLTAFYEHGNLITNKERIAYQYLRLNFALDIIGVLAFGVQSFVNDDSINLILLLFYLKYPALIKIDYLFEEATLLYRTIRTIYNVGKIIVLLQFCFLMFSCIFYVIGKASVEAGYNSWLLNNGNFGIIGELNPGFQFFFSYYFGLGTMTTTMGYGDITPLNVFECTWCLGGIFFAVFIFQVNVNSLFKIMEEFNVHPIKIFKKRIAVNKFMQSKQVPLVVQERVRRYLNEHWYEEGTRDLTLEQEVFAELAPEIKEELFYNSYGKMFYQIPFMSKTFSNEFLKSLSIKIEEISFAQNEIIFLDNVDYLLDDYSIYFIDYGQILIFANTGEQRPFWIKQLESQEYFGEWSFLTGRPRLASASSISYSRLYKLKREVFIDILGSFQDDFEKYWMIRDKLIYSNDFNVINSLCWNCESNSHYSTKCPVTHYLPQLTKELTNNLQNEQQRSYYQRKQKQRWHTIIRSSYQSQQSESFRLKEQNQDKQVLQPNISTQQQQDQQSQKQKQIFDKPYQFKHYFPQQNYHKIQAFQNQIAISKIVNNRKSALFIPSTAYRQTKQSAIFVWPKQS</sequence>
<comment type="subcellular location">
    <subcellularLocation>
        <location evidence="1">Membrane</location>
        <topology evidence="1">Multi-pass membrane protein</topology>
    </subcellularLocation>
</comment>
<feature type="transmembrane region" description="Helical" evidence="6">
    <location>
        <begin position="152"/>
        <end position="171"/>
    </location>
</feature>